<dbReference type="EMBL" id="JAFIRA010000042">
    <property type="protein sequence ID" value="MCJ2543992.1"/>
    <property type="molecule type" value="Genomic_DNA"/>
</dbReference>
<gene>
    <name evidence="2" type="ORF">JX360_13950</name>
</gene>
<reference evidence="2" key="1">
    <citation type="submission" date="2021-02" db="EMBL/GenBank/DDBJ databases">
        <title>The CRISPR/cas machinery reduction and long-range gene transfer in the hot spring cyanobacterium Synechococcus.</title>
        <authorList>
            <person name="Dvorak P."/>
            <person name="Jahodarova E."/>
            <person name="Hasler P."/>
            <person name="Poulickova A."/>
        </authorList>
    </citation>
    <scope>NUCLEOTIDE SEQUENCE</scope>
    <source>
        <strain evidence="2">Rupite</strain>
    </source>
</reference>
<comment type="caution">
    <text evidence="2">The sequence shown here is derived from an EMBL/GenBank/DDBJ whole genome shotgun (WGS) entry which is preliminary data.</text>
</comment>
<evidence type="ECO:0008006" key="4">
    <source>
        <dbReference type="Google" id="ProtNLM"/>
    </source>
</evidence>
<organism evidence="2 3">
    <name type="scientific">Thermostichus vulcanus str. 'Rupite'</name>
    <dbReference type="NCBI Taxonomy" id="2813851"/>
    <lineage>
        <taxon>Bacteria</taxon>
        <taxon>Bacillati</taxon>
        <taxon>Cyanobacteriota</taxon>
        <taxon>Cyanophyceae</taxon>
        <taxon>Thermostichales</taxon>
        <taxon>Thermostichaceae</taxon>
        <taxon>Thermostichus</taxon>
    </lineage>
</organism>
<proteinExistence type="predicted"/>
<dbReference type="RefSeq" id="WP_244352102.1">
    <property type="nucleotide sequence ID" value="NZ_JAFIRA010000042.1"/>
</dbReference>
<name>A0ABT0CDY9_THEVL</name>
<keyword evidence="3" id="KW-1185">Reference proteome</keyword>
<feature type="region of interest" description="Disordered" evidence="1">
    <location>
        <begin position="85"/>
        <end position="124"/>
    </location>
</feature>
<protein>
    <recommendedName>
        <fullName evidence="4">DRBM domain-containing protein</fullName>
    </recommendedName>
</protein>
<accession>A0ABT0CDY9</accession>
<dbReference type="Proteomes" id="UP000830835">
    <property type="component" value="Unassembled WGS sequence"/>
</dbReference>
<evidence type="ECO:0000313" key="3">
    <source>
        <dbReference type="Proteomes" id="UP000830835"/>
    </source>
</evidence>
<sequence length="190" mass="20591">MGSLLTDLLRVEEGIYIVKAQVIVNNTVLGSGIAGSNTVEEAEDAALKRALNHAGFGRPSMPLGLGMDPSGRSAYLPTPDLANGHASSLPIAPEPIPAPIKTAPIKTEPTPSPGLPGLTESGADMDDLSDIIAQTDVELQRIGWSNKEGREFLESRFHKKSRHQLTDTELREFLRYLKQQPPRLNRESGF</sequence>
<evidence type="ECO:0000256" key="1">
    <source>
        <dbReference type="SAM" id="MobiDB-lite"/>
    </source>
</evidence>
<evidence type="ECO:0000313" key="2">
    <source>
        <dbReference type="EMBL" id="MCJ2543992.1"/>
    </source>
</evidence>